<dbReference type="RefSeq" id="WP_378585706.1">
    <property type="nucleotide sequence ID" value="NZ_JBHSKD010000002.1"/>
</dbReference>
<keyword evidence="3" id="KW-1185">Reference proteome</keyword>
<proteinExistence type="predicted"/>
<accession>A0ABW0BE26</accession>
<reference evidence="3" key="1">
    <citation type="journal article" date="2019" name="Int. J. Syst. Evol. Microbiol.">
        <title>The Global Catalogue of Microorganisms (GCM) 10K type strain sequencing project: providing services to taxonomists for standard genome sequencing and annotation.</title>
        <authorList>
            <consortium name="The Broad Institute Genomics Platform"/>
            <consortium name="The Broad Institute Genome Sequencing Center for Infectious Disease"/>
            <person name="Wu L."/>
            <person name="Ma J."/>
        </authorList>
    </citation>
    <scope>NUCLEOTIDE SEQUENCE [LARGE SCALE GENOMIC DNA]</scope>
    <source>
        <strain evidence="3">DFY41</strain>
    </source>
</reference>
<sequence>MSAGTLDISTLTIAVRVYDHEELLTCELCASEDDVDDVVARWSDLASLIVVADESPTTFAPGDVYPDHHVIRVETPPEPAHPIASTPLPGFGTE</sequence>
<organism evidence="2 3">
    <name type="scientific">Nocardioides taihuensis</name>
    <dbReference type="NCBI Taxonomy" id="1835606"/>
    <lineage>
        <taxon>Bacteria</taxon>
        <taxon>Bacillati</taxon>
        <taxon>Actinomycetota</taxon>
        <taxon>Actinomycetes</taxon>
        <taxon>Propionibacteriales</taxon>
        <taxon>Nocardioidaceae</taxon>
        <taxon>Nocardioides</taxon>
    </lineage>
</organism>
<dbReference type="Proteomes" id="UP001596087">
    <property type="component" value="Unassembled WGS sequence"/>
</dbReference>
<evidence type="ECO:0000313" key="2">
    <source>
        <dbReference type="EMBL" id="MFC5175247.1"/>
    </source>
</evidence>
<name>A0ABW0BE26_9ACTN</name>
<feature type="region of interest" description="Disordered" evidence="1">
    <location>
        <begin position="75"/>
        <end position="94"/>
    </location>
</feature>
<evidence type="ECO:0000313" key="3">
    <source>
        <dbReference type="Proteomes" id="UP001596087"/>
    </source>
</evidence>
<protein>
    <submittedName>
        <fullName evidence="2">Uncharacterized protein</fullName>
    </submittedName>
</protein>
<comment type="caution">
    <text evidence="2">The sequence shown here is derived from an EMBL/GenBank/DDBJ whole genome shotgun (WGS) entry which is preliminary data.</text>
</comment>
<gene>
    <name evidence="2" type="ORF">ACFPGP_01105</name>
</gene>
<dbReference type="EMBL" id="JBHSKD010000002">
    <property type="protein sequence ID" value="MFC5175247.1"/>
    <property type="molecule type" value="Genomic_DNA"/>
</dbReference>
<evidence type="ECO:0000256" key="1">
    <source>
        <dbReference type="SAM" id="MobiDB-lite"/>
    </source>
</evidence>